<organism evidence="7 8">
    <name type="scientific">Dyella soli</name>
    <dbReference type="NCBI Taxonomy" id="522319"/>
    <lineage>
        <taxon>Bacteria</taxon>
        <taxon>Pseudomonadati</taxon>
        <taxon>Pseudomonadota</taxon>
        <taxon>Gammaproteobacteria</taxon>
        <taxon>Lysobacterales</taxon>
        <taxon>Rhodanobacteraceae</taxon>
        <taxon>Dyella</taxon>
    </lineage>
</organism>
<proteinExistence type="predicted"/>
<dbReference type="SUPFAM" id="SSF51182">
    <property type="entry name" value="RmlC-like cupins"/>
    <property type="match status" value="1"/>
</dbReference>
<keyword evidence="4" id="KW-0010">Activator</keyword>
<keyword evidence="2" id="KW-0805">Transcription regulation</keyword>
<evidence type="ECO:0000256" key="1">
    <source>
        <dbReference type="ARBA" id="ARBA00022491"/>
    </source>
</evidence>
<dbReference type="InterPro" id="IPR009057">
    <property type="entry name" value="Homeodomain-like_sf"/>
</dbReference>
<comment type="caution">
    <text evidence="7">The sequence shown here is derived from an EMBL/GenBank/DDBJ whole genome shotgun (WGS) entry which is preliminary data.</text>
</comment>
<sequence>MTPDDYFRRLERADGPALIAFVVNKQDDAMSAGESEWHRHVRGQFFYLEKGLISVRTHDGAWTLPPHRVGWLPPGVMHTVRIAEASSGWGVYVSPHAANGLPEDTCILNANDLMRALVHRASSWSAEDELTAEQERVIAVLMDEMRHAPHEPLHLNMPNDRRLQRIAHAVLEHPDDVRSLEAWADWAGVSPRTVSRLFRAQTGSSFTQWRQQARLTRALERLALGEAVATVADALGYASVSAFVAMFRRSFGVSPGRYFAERA</sequence>
<reference evidence="7 8" key="1">
    <citation type="submission" date="2019-02" db="EMBL/GenBank/DDBJ databases">
        <title>Dyella amyloliquefaciens sp. nov., isolated from forest soil.</title>
        <authorList>
            <person name="Gao Z.-H."/>
            <person name="Qiu L.-H."/>
        </authorList>
    </citation>
    <scope>NUCLEOTIDE SEQUENCE [LARGE SCALE GENOMIC DNA]</scope>
    <source>
        <strain evidence="7 8">KACC 12747</strain>
    </source>
</reference>
<accession>A0A4R0YUG3</accession>
<dbReference type="SMART" id="SM00342">
    <property type="entry name" value="HTH_ARAC"/>
    <property type="match status" value="1"/>
</dbReference>
<dbReference type="Proteomes" id="UP000291822">
    <property type="component" value="Unassembled WGS sequence"/>
</dbReference>
<dbReference type="Pfam" id="PF02311">
    <property type="entry name" value="AraC_binding"/>
    <property type="match status" value="1"/>
</dbReference>
<dbReference type="AlphaFoldDB" id="A0A4R0YUG3"/>
<dbReference type="PANTHER" id="PTHR11019">
    <property type="entry name" value="HTH-TYPE TRANSCRIPTIONAL REGULATOR NIMR"/>
    <property type="match status" value="1"/>
</dbReference>
<evidence type="ECO:0000259" key="6">
    <source>
        <dbReference type="PROSITE" id="PS01124"/>
    </source>
</evidence>
<dbReference type="EMBL" id="SJTG01000004">
    <property type="protein sequence ID" value="TCI08757.1"/>
    <property type="molecule type" value="Genomic_DNA"/>
</dbReference>
<protein>
    <submittedName>
        <fullName evidence="7">Helix-turn-helix domain-containing protein</fullName>
    </submittedName>
</protein>
<name>A0A4R0YUG3_9GAMM</name>
<evidence type="ECO:0000256" key="5">
    <source>
        <dbReference type="ARBA" id="ARBA00023163"/>
    </source>
</evidence>
<dbReference type="Gene3D" id="1.10.10.60">
    <property type="entry name" value="Homeodomain-like"/>
    <property type="match status" value="1"/>
</dbReference>
<dbReference type="InterPro" id="IPR011051">
    <property type="entry name" value="RmlC_Cupin_sf"/>
</dbReference>
<evidence type="ECO:0000313" key="7">
    <source>
        <dbReference type="EMBL" id="TCI08757.1"/>
    </source>
</evidence>
<dbReference type="Pfam" id="PF12833">
    <property type="entry name" value="HTH_18"/>
    <property type="match status" value="1"/>
</dbReference>
<keyword evidence="3" id="KW-0238">DNA-binding</keyword>
<dbReference type="Gene3D" id="2.60.120.10">
    <property type="entry name" value="Jelly Rolls"/>
    <property type="match status" value="1"/>
</dbReference>
<dbReference type="InterPro" id="IPR018062">
    <property type="entry name" value="HTH_AraC-typ_CS"/>
</dbReference>
<dbReference type="CDD" id="cd06124">
    <property type="entry name" value="cupin_NimR-like_N"/>
    <property type="match status" value="1"/>
</dbReference>
<keyword evidence="8" id="KW-1185">Reference proteome</keyword>
<dbReference type="PROSITE" id="PS01124">
    <property type="entry name" value="HTH_ARAC_FAMILY_2"/>
    <property type="match status" value="1"/>
</dbReference>
<dbReference type="PROSITE" id="PS00041">
    <property type="entry name" value="HTH_ARAC_FAMILY_1"/>
    <property type="match status" value="1"/>
</dbReference>
<feature type="domain" description="HTH araC/xylS-type" evidence="6">
    <location>
        <begin position="164"/>
        <end position="261"/>
    </location>
</feature>
<keyword evidence="1" id="KW-0678">Repressor</keyword>
<dbReference type="FunFam" id="1.10.10.60:FF:000132">
    <property type="entry name" value="AraC family transcriptional regulator"/>
    <property type="match status" value="1"/>
</dbReference>
<dbReference type="GO" id="GO:0043565">
    <property type="term" value="F:sequence-specific DNA binding"/>
    <property type="evidence" value="ECO:0007669"/>
    <property type="project" value="InterPro"/>
</dbReference>
<dbReference type="PANTHER" id="PTHR11019:SF159">
    <property type="entry name" value="TRANSCRIPTIONAL REGULATOR-RELATED"/>
    <property type="match status" value="1"/>
</dbReference>
<gene>
    <name evidence="7" type="ORF">EZM97_28310</name>
</gene>
<evidence type="ECO:0000256" key="2">
    <source>
        <dbReference type="ARBA" id="ARBA00023015"/>
    </source>
</evidence>
<evidence type="ECO:0000313" key="8">
    <source>
        <dbReference type="Proteomes" id="UP000291822"/>
    </source>
</evidence>
<keyword evidence="5" id="KW-0804">Transcription</keyword>
<dbReference type="InterPro" id="IPR014710">
    <property type="entry name" value="RmlC-like_jellyroll"/>
</dbReference>
<evidence type="ECO:0000256" key="4">
    <source>
        <dbReference type="ARBA" id="ARBA00023159"/>
    </source>
</evidence>
<dbReference type="InterPro" id="IPR020449">
    <property type="entry name" value="Tscrpt_reg_AraC-type_HTH"/>
</dbReference>
<dbReference type="InterPro" id="IPR018060">
    <property type="entry name" value="HTH_AraC"/>
</dbReference>
<dbReference type="InterPro" id="IPR003313">
    <property type="entry name" value="AraC-bd"/>
</dbReference>
<evidence type="ECO:0000256" key="3">
    <source>
        <dbReference type="ARBA" id="ARBA00023125"/>
    </source>
</evidence>
<dbReference type="GO" id="GO:0003700">
    <property type="term" value="F:DNA-binding transcription factor activity"/>
    <property type="evidence" value="ECO:0007669"/>
    <property type="project" value="InterPro"/>
</dbReference>
<dbReference type="PRINTS" id="PR00032">
    <property type="entry name" value="HTHARAC"/>
</dbReference>
<dbReference type="SUPFAM" id="SSF46689">
    <property type="entry name" value="Homeodomain-like"/>
    <property type="match status" value="1"/>
</dbReference>